<feature type="transmembrane region" description="Helical" evidence="1">
    <location>
        <begin position="221"/>
        <end position="243"/>
    </location>
</feature>
<reference evidence="2 3" key="2">
    <citation type="submission" date="2019-01" db="EMBL/GenBank/DDBJ databases">
        <title>The decoding of complex shrimp genome reveals the adaptation for benthos swimmer, frequently molting mechanism and breeding impact on genome.</title>
        <authorList>
            <person name="Sun Y."/>
            <person name="Gao Y."/>
            <person name="Yu Y."/>
        </authorList>
    </citation>
    <scope>NUCLEOTIDE SEQUENCE [LARGE SCALE GENOMIC DNA]</scope>
    <source>
        <tissue evidence="2">Muscle</tissue>
    </source>
</reference>
<evidence type="ECO:0000256" key="1">
    <source>
        <dbReference type="SAM" id="Phobius"/>
    </source>
</evidence>
<keyword evidence="1" id="KW-0472">Membrane</keyword>
<keyword evidence="1" id="KW-1133">Transmembrane helix</keyword>
<protein>
    <submittedName>
        <fullName evidence="2">Uncharacterized protein</fullName>
    </submittedName>
</protein>
<feature type="transmembrane region" description="Helical" evidence="1">
    <location>
        <begin position="706"/>
        <end position="726"/>
    </location>
</feature>
<feature type="transmembrane region" description="Helical" evidence="1">
    <location>
        <begin position="551"/>
        <end position="570"/>
    </location>
</feature>
<keyword evidence="1" id="KW-0812">Transmembrane</keyword>
<feature type="transmembrane region" description="Helical" evidence="1">
    <location>
        <begin position="465"/>
        <end position="482"/>
    </location>
</feature>
<sequence>MSLSLFPLPPSTPLFSPSFCHNPFNFSVIISLSLPHPFSLFSLLTSHPFLLPWFLSLLCYLFVYYPFPFLFFLSFFLLLLLSRFFSPPISLVPLHHILPLSSFYTSTRPLFPSFLLIFPFTSPPLRPLLVVTLNSFSSPLPSPFPSLYPPLWFPSFFSSSFSLSSSSPLPLRIPSSFFFISPIFFYTLLVSSCFSPLFPSPLSSLLFLFSLSLSRTRLPRLSSSLFLSPSSFPFLLPLLSFVLPLPLSRPYPTLFPFPSSFPFSPSSFPLSLSSFPLFLCRSRPPRPSSFPFPSLPSSFPLLYSSPCPSIFPSPRFSSFPLFLPSPLFLFPSLVVVPLVLFFPLSFSSLLLFLSSFPLFLSSLTLSYSSFHLPSFRLLFFPPFLSRTRPPRPSPSLFPSSALPFRQPFAYLVATDLHAFFFEIYFVDLLRLSLIPATIDGIENIFDEACDNVGVNEDGASSFPPLFFSYPFLPLLYLLSSFLSSCSPSFFSFLDLFLVYWWMIVMGVALEASHSLSYSPSFLSSPTYFHSLLLSSPSLLHSLPPSFLPAQLLFHFILLSFLSLSSLTFSFTSFPSLPVPTFFSSPPTPSIFSFPLTPSFFSFPLSPSFFLPSTPSIFSFLSPLLLFLPSFSLLFSSPPTFYLPPLLFSFHPLLLFLSSFSLLLFLPSLSLLPLPSPFPSHTSSFFSSLLSFLRLPPFPSHQHPPSFLLPSHSLLLFLPTNILLPFLPANMAYSIAIEVEPGNRSVRRQDMRDYPRAEVKAVGRR</sequence>
<keyword evidence="3" id="KW-1185">Reference proteome</keyword>
<name>A0A423U3E6_PENVA</name>
<organism evidence="2 3">
    <name type="scientific">Penaeus vannamei</name>
    <name type="common">Whiteleg shrimp</name>
    <name type="synonym">Litopenaeus vannamei</name>
    <dbReference type="NCBI Taxonomy" id="6689"/>
    <lineage>
        <taxon>Eukaryota</taxon>
        <taxon>Metazoa</taxon>
        <taxon>Ecdysozoa</taxon>
        <taxon>Arthropoda</taxon>
        <taxon>Crustacea</taxon>
        <taxon>Multicrustacea</taxon>
        <taxon>Malacostraca</taxon>
        <taxon>Eumalacostraca</taxon>
        <taxon>Eucarida</taxon>
        <taxon>Decapoda</taxon>
        <taxon>Dendrobranchiata</taxon>
        <taxon>Penaeoidea</taxon>
        <taxon>Penaeidae</taxon>
        <taxon>Penaeus</taxon>
    </lineage>
</organism>
<evidence type="ECO:0000313" key="2">
    <source>
        <dbReference type="EMBL" id="ROT83231.1"/>
    </source>
</evidence>
<dbReference type="Proteomes" id="UP000283509">
    <property type="component" value="Unassembled WGS sequence"/>
</dbReference>
<evidence type="ECO:0000313" key="3">
    <source>
        <dbReference type="Proteomes" id="UP000283509"/>
    </source>
</evidence>
<feature type="transmembrane region" description="Helical" evidence="1">
    <location>
        <begin position="590"/>
        <end position="609"/>
    </location>
</feature>
<dbReference type="EMBL" id="QCYY01000715">
    <property type="protein sequence ID" value="ROT83231.1"/>
    <property type="molecule type" value="Genomic_DNA"/>
</dbReference>
<feature type="transmembrane region" description="Helical" evidence="1">
    <location>
        <begin position="183"/>
        <end position="209"/>
    </location>
</feature>
<accession>A0A423U3E6</accession>
<feature type="transmembrane region" description="Helical" evidence="1">
    <location>
        <begin position="616"/>
        <end position="634"/>
    </location>
</feature>
<feature type="transmembrane region" description="Helical" evidence="1">
    <location>
        <begin position="640"/>
        <end position="665"/>
    </location>
</feature>
<feature type="transmembrane region" description="Helical" evidence="1">
    <location>
        <begin position="321"/>
        <end position="343"/>
    </location>
</feature>
<comment type="caution">
    <text evidence="2">The sequence shown here is derived from an EMBL/GenBank/DDBJ whole genome shotgun (WGS) entry which is preliminary data.</text>
</comment>
<dbReference type="AlphaFoldDB" id="A0A423U3E6"/>
<proteinExistence type="predicted"/>
<feature type="transmembrane region" description="Helical" evidence="1">
    <location>
        <begin position="349"/>
        <end position="370"/>
    </location>
</feature>
<feature type="transmembrane region" description="Helical" evidence="1">
    <location>
        <begin position="489"/>
        <end position="509"/>
    </location>
</feature>
<gene>
    <name evidence="2" type="ORF">C7M84_023593</name>
</gene>
<reference evidence="2 3" key="1">
    <citation type="submission" date="2018-04" db="EMBL/GenBank/DDBJ databases">
        <authorList>
            <person name="Zhang X."/>
            <person name="Yuan J."/>
            <person name="Li F."/>
            <person name="Xiang J."/>
        </authorList>
    </citation>
    <scope>NUCLEOTIDE SEQUENCE [LARGE SCALE GENOMIC DNA]</scope>
    <source>
        <tissue evidence="2">Muscle</tissue>
    </source>
</reference>